<organism evidence="2 3">
    <name type="scientific">Puccinia graminis f. sp. tritici</name>
    <dbReference type="NCBI Taxonomy" id="56615"/>
    <lineage>
        <taxon>Eukaryota</taxon>
        <taxon>Fungi</taxon>
        <taxon>Dikarya</taxon>
        <taxon>Basidiomycota</taxon>
        <taxon>Pucciniomycotina</taxon>
        <taxon>Pucciniomycetes</taxon>
        <taxon>Pucciniales</taxon>
        <taxon>Pucciniaceae</taxon>
        <taxon>Puccinia</taxon>
    </lineage>
</organism>
<dbReference type="AlphaFoldDB" id="A0A5B0MM37"/>
<dbReference type="Proteomes" id="UP000324748">
    <property type="component" value="Unassembled WGS sequence"/>
</dbReference>
<sequence>MIFSKRRPYSTRALSQPAGLIRCACAQVPSPVPLSTGAVTCPRFSAAPSFEMSPSASPAGAINLTPSPCRPPAWRKASPFASSRTSHSPLRGRPKQPSSCCPTNPTGPFLATTSRLPRDLTRPTMPAAWRPQAAAIMPQRRAVNAAMDAGRPPSAYPPWRADGPFPGACGMTPCGRPESHVVFMRARGRRARGRRDIAPSALGRIPRAPSRACSNTCPHGDPGLAGCNGAMGGARLATN</sequence>
<protein>
    <submittedName>
        <fullName evidence="2">Uncharacterized protein</fullName>
    </submittedName>
</protein>
<proteinExistence type="predicted"/>
<name>A0A5B0MM37_PUCGR</name>
<evidence type="ECO:0000313" key="3">
    <source>
        <dbReference type="Proteomes" id="UP000324748"/>
    </source>
</evidence>
<keyword evidence="3" id="KW-1185">Reference proteome</keyword>
<evidence type="ECO:0000256" key="1">
    <source>
        <dbReference type="SAM" id="MobiDB-lite"/>
    </source>
</evidence>
<gene>
    <name evidence="2" type="ORF">PGT21_029264</name>
</gene>
<feature type="compositionally biased region" description="Polar residues" evidence="1">
    <location>
        <begin position="96"/>
        <end position="115"/>
    </location>
</feature>
<feature type="region of interest" description="Disordered" evidence="1">
    <location>
        <begin position="73"/>
        <end position="120"/>
    </location>
</feature>
<dbReference type="EMBL" id="VSWC01000144">
    <property type="protein sequence ID" value="KAA1078137.1"/>
    <property type="molecule type" value="Genomic_DNA"/>
</dbReference>
<evidence type="ECO:0000313" key="2">
    <source>
        <dbReference type="EMBL" id="KAA1078137.1"/>
    </source>
</evidence>
<reference evidence="2 3" key="1">
    <citation type="submission" date="2019-05" db="EMBL/GenBank/DDBJ databases">
        <title>Emergence of the Ug99 lineage of the wheat stem rust pathogen through somatic hybridization.</title>
        <authorList>
            <person name="Li F."/>
            <person name="Upadhyaya N.M."/>
            <person name="Sperschneider J."/>
            <person name="Matny O."/>
            <person name="Nguyen-Phuc H."/>
            <person name="Mago R."/>
            <person name="Raley C."/>
            <person name="Miller M.E."/>
            <person name="Silverstein K.A.T."/>
            <person name="Henningsen E."/>
            <person name="Hirsch C.D."/>
            <person name="Visser B."/>
            <person name="Pretorius Z.A."/>
            <person name="Steffenson B.J."/>
            <person name="Schwessinger B."/>
            <person name="Dodds P.N."/>
            <person name="Figueroa M."/>
        </authorList>
    </citation>
    <scope>NUCLEOTIDE SEQUENCE [LARGE SCALE GENOMIC DNA]</scope>
    <source>
        <strain evidence="2">21-0</strain>
    </source>
</reference>
<accession>A0A5B0MM37</accession>
<comment type="caution">
    <text evidence="2">The sequence shown here is derived from an EMBL/GenBank/DDBJ whole genome shotgun (WGS) entry which is preliminary data.</text>
</comment>